<dbReference type="Gene3D" id="3.40.50.300">
    <property type="entry name" value="P-loop containing nucleotide triphosphate hydrolases"/>
    <property type="match status" value="2"/>
</dbReference>
<organism evidence="11 12">
    <name type="scientific">Enterococcus phoeniculicola ATCC BAA-412</name>
    <dbReference type="NCBI Taxonomy" id="1158610"/>
    <lineage>
        <taxon>Bacteria</taxon>
        <taxon>Bacillati</taxon>
        <taxon>Bacillota</taxon>
        <taxon>Bacilli</taxon>
        <taxon>Lactobacillales</taxon>
        <taxon>Enterococcaceae</taxon>
        <taxon>Enterococcus</taxon>
    </lineage>
</organism>
<dbReference type="GO" id="GO:0005524">
    <property type="term" value="F:ATP binding"/>
    <property type="evidence" value="ECO:0007669"/>
    <property type="project" value="UniProtKB-KW"/>
</dbReference>
<comment type="caution">
    <text evidence="11">The sequence shown here is derived from an EMBL/GenBank/DDBJ whole genome shotgun (WGS) entry which is preliminary data.</text>
</comment>
<keyword evidence="4" id="KW-0410">Iron transport</keyword>
<dbReference type="InterPro" id="IPR051535">
    <property type="entry name" value="Siderophore_ABC-ATPase"/>
</dbReference>
<accession>R3W535</accession>
<keyword evidence="3" id="KW-1003">Cell membrane</keyword>
<dbReference type="GO" id="GO:0005886">
    <property type="term" value="C:plasma membrane"/>
    <property type="evidence" value="ECO:0007669"/>
    <property type="project" value="UniProtKB-SubCell"/>
</dbReference>
<dbReference type="GO" id="GO:0016887">
    <property type="term" value="F:ATP hydrolysis activity"/>
    <property type="evidence" value="ECO:0007669"/>
    <property type="project" value="InterPro"/>
</dbReference>
<reference evidence="11 12" key="1">
    <citation type="submission" date="2013-02" db="EMBL/GenBank/DDBJ databases">
        <title>The Genome Sequence of Enterococcus phoeniculicola BAA-412.</title>
        <authorList>
            <consortium name="The Broad Institute Genome Sequencing Platform"/>
            <consortium name="The Broad Institute Genome Sequencing Center for Infectious Disease"/>
            <person name="Earl A.M."/>
            <person name="Gilmore M.S."/>
            <person name="Lebreton F."/>
            <person name="Walker B."/>
            <person name="Young S.K."/>
            <person name="Zeng Q."/>
            <person name="Gargeya S."/>
            <person name="Fitzgerald M."/>
            <person name="Haas B."/>
            <person name="Abouelleil A."/>
            <person name="Alvarado L."/>
            <person name="Arachchi H.M."/>
            <person name="Berlin A.M."/>
            <person name="Chapman S.B."/>
            <person name="Dewar J."/>
            <person name="Goldberg J."/>
            <person name="Griggs A."/>
            <person name="Gujja S."/>
            <person name="Hansen M."/>
            <person name="Howarth C."/>
            <person name="Imamovic A."/>
            <person name="Larimer J."/>
            <person name="McCowan C."/>
            <person name="Murphy C."/>
            <person name="Neiman D."/>
            <person name="Pearson M."/>
            <person name="Priest M."/>
            <person name="Roberts A."/>
            <person name="Saif S."/>
            <person name="Shea T."/>
            <person name="Sisk P."/>
            <person name="Sykes S."/>
            <person name="Wortman J."/>
            <person name="Nusbaum C."/>
            <person name="Birren B."/>
        </authorList>
    </citation>
    <scope>NUCLEOTIDE SEQUENCE [LARGE SCALE GENOMIC DNA]</scope>
    <source>
        <strain evidence="11 12">ATCC BAA-412</strain>
    </source>
</reference>
<keyword evidence="7" id="KW-0408">Iron</keyword>
<keyword evidence="5" id="KW-0547">Nucleotide-binding</keyword>
<dbReference type="InterPro" id="IPR027417">
    <property type="entry name" value="P-loop_NTPase"/>
</dbReference>
<dbReference type="GO" id="GO:0006302">
    <property type="term" value="P:double-strand break repair"/>
    <property type="evidence" value="ECO:0007669"/>
    <property type="project" value="InterPro"/>
</dbReference>
<dbReference type="OrthoDB" id="9784297at2"/>
<feature type="domain" description="ABC transporter" evidence="10">
    <location>
        <begin position="1"/>
        <end position="225"/>
    </location>
</feature>
<evidence type="ECO:0000256" key="5">
    <source>
        <dbReference type="ARBA" id="ARBA00022741"/>
    </source>
</evidence>
<evidence type="ECO:0000256" key="1">
    <source>
        <dbReference type="ARBA" id="ARBA00004202"/>
    </source>
</evidence>
<dbReference type="EMBL" id="AJAT01000017">
    <property type="protein sequence ID" value="EOL42712.1"/>
    <property type="molecule type" value="Genomic_DNA"/>
</dbReference>
<dbReference type="RefSeq" id="WP_010769699.1">
    <property type="nucleotide sequence ID" value="NZ_ASWE01000001.1"/>
</dbReference>
<dbReference type="PROSITE" id="PS50893">
    <property type="entry name" value="ABC_TRANSPORTER_2"/>
    <property type="match status" value="1"/>
</dbReference>
<evidence type="ECO:0000256" key="6">
    <source>
        <dbReference type="ARBA" id="ARBA00022840"/>
    </source>
</evidence>
<name>R3W535_9ENTE</name>
<keyword evidence="6" id="KW-0067">ATP-binding</keyword>
<dbReference type="SMART" id="SM00382">
    <property type="entry name" value="AAA"/>
    <property type="match status" value="1"/>
</dbReference>
<keyword evidence="8" id="KW-0406">Ion transport</keyword>
<dbReference type="SUPFAM" id="SSF52540">
    <property type="entry name" value="P-loop containing nucleoside triphosphate hydrolases"/>
    <property type="match status" value="1"/>
</dbReference>
<dbReference type="eggNOG" id="COG3910">
    <property type="taxonomic scope" value="Bacteria"/>
</dbReference>
<keyword evidence="9" id="KW-0472">Membrane</keyword>
<dbReference type="InterPro" id="IPR003439">
    <property type="entry name" value="ABC_transporter-like_ATP-bd"/>
</dbReference>
<evidence type="ECO:0000256" key="9">
    <source>
        <dbReference type="ARBA" id="ARBA00023136"/>
    </source>
</evidence>
<keyword evidence="12" id="KW-1185">Reference proteome</keyword>
<evidence type="ECO:0000256" key="4">
    <source>
        <dbReference type="ARBA" id="ARBA00022496"/>
    </source>
</evidence>
<dbReference type="PANTHER" id="PTHR42771">
    <property type="entry name" value="IRON(3+)-HYDROXAMATE IMPORT ATP-BINDING PROTEIN FHUC"/>
    <property type="match status" value="1"/>
</dbReference>
<protein>
    <recommendedName>
        <fullName evidence="10">ABC transporter domain-containing protein</fullName>
    </recommendedName>
</protein>
<evidence type="ECO:0000256" key="3">
    <source>
        <dbReference type="ARBA" id="ARBA00022475"/>
    </source>
</evidence>
<evidence type="ECO:0000256" key="7">
    <source>
        <dbReference type="ARBA" id="ARBA00023004"/>
    </source>
</evidence>
<dbReference type="HOGENOM" id="CLU_079631_2_0_9"/>
<dbReference type="InterPro" id="IPR003593">
    <property type="entry name" value="AAA+_ATPase"/>
</dbReference>
<proteinExistence type="predicted"/>
<dbReference type="InterPro" id="IPR041685">
    <property type="entry name" value="AAA_GajA/Old/RecF-like"/>
</dbReference>
<evidence type="ECO:0000313" key="12">
    <source>
        <dbReference type="Proteomes" id="UP000013785"/>
    </source>
</evidence>
<sequence>MYIKQLLFTGEVRDEFPFGFPFLKELETVTFDCPVSFITGENGSGKSTILETIADLLGLNMEGGSKNNRFVTHQTHAALGEECRLIRYPSYPKDAYFYRAESYYNLVSELDELQVSDELFERKLHTFSRGESLKELIKYRFFGKGIYLLDEPETGLSVASQLELIVLIDELVKQESQLIICTHSPILLLYPQAKLFELNQGHIREVEKEEAQIFKDWEMIMHRKDSFIRQLLREEE</sequence>
<evidence type="ECO:0000256" key="8">
    <source>
        <dbReference type="ARBA" id="ARBA00023065"/>
    </source>
</evidence>
<dbReference type="Pfam" id="PF13476">
    <property type="entry name" value="AAA_23"/>
    <property type="match status" value="1"/>
</dbReference>
<dbReference type="PATRIC" id="fig|1158610.3.peg.3049"/>
<keyword evidence="2" id="KW-0813">Transport</keyword>
<gene>
    <name evidence="11" type="ORF">UC3_03065</name>
</gene>
<dbReference type="GO" id="GO:0006826">
    <property type="term" value="P:iron ion transport"/>
    <property type="evidence" value="ECO:0007669"/>
    <property type="project" value="UniProtKB-KW"/>
</dbReference>
<dbReference type="PANTHER" id="PTHR42771:SF2">
    <property type="entry name" value="IRON(3+)-HYDROXAMATE IMPORT ATP-BINDING PROTEIN FHUC"/>
    <property type="match status" value="1"/>
</dbReference>
<evidence type="ECO:0000256" key="2">
    <source>
        <dbReference type="ARBA" id="ARBA00022448"/>
    </source>
</evidence>
<evidence type="ECO:0000259" key="10">
    <source>
        <dbReference type="PROSITE" id="PS50893"/>
    </source>
</evidence>
<dbReference type="InterPro" id="IPR038729">
    <property type="entry name" value="Rad50/SbcC_AAA"/>
</dbReference>
<dbReference type="AlphaFoldDB" id="R3W535"/>
<dbReference type="Proteomes" id="UP000013785">
    <property type="component" value="Unassembled WGS sequence"/>
</dbReference>
<evidence type="ECO:0000313" key="11">
    <source>
        <dbReference type="EMBL" id="EOL42712.1"/>
    </source>
</evidence>
<dbReference type="Pfam" id="PF13175">
    <property type="entry name" value="AAA_15"/>
    <property type="match status" value="1"/>
</dbReference>
<comment type="subcellular location">
    <subcellularLocation>
        <location evidence="1">Cell membrane</location>
        <topology evidence="1">Peripheral membrane protein</topology>
    </subcellularLocation>
</comment>